<comment type="subcellular location">
    <subcellularLocation>
        <location evidence="1">Membrane</location>
        <topology evidence="1">Multi-pass membrane protein</topology>
    </subcellularLocation>
</comment>
<feature type="transmembrane region" description="Helical" evidence="7">
    <location>
        <begin position="256"/>
        <end position="280"/>
    </location>
</feature>
<accession>E9HA57</accession>
<evidence type="ECO:0000256" key="6">
    <source>
        <dbReference type="ARBA" id="ARBA00023180"/>
    </source>
</evidence>
<keyword evidence="9" id="KW-1185">Reference proteome</keyword>
<dbReference type="OrthoDB" id="6347761at2759"/>
<gene>
    <name evidence="8" type="ORF">DAPPUDRAFT_327238</name>
</gene>
<dbReference type="PANTHER" id="PTHR31158:SF10">
    <property type="entry name" value="LD27791P"/>
    <property type="match status" value="1"/>
</dbReference>
<sequence>MPSLNWFNLNRVDGGPSYFGNSNRLSASLYWNDWLFGVVITAAAFVTVLLLLSPIYKHQWRTVSLVTTSILMGGAFLLGLVMPWWQCGGPVSVRAPIRVQDAEAMNLTIEVHVGLNYVNITLALDPSQNAPAQQKTENVVLPRLLPRDSLQLITGSYEKAIDLSVIKFNERIELKTAEEMRVQFREALERGLPVPILTVINYFSHQEEGFRWSVDYRRAGFFCQFFLTLTLISWAWMNIFFLVIPQHGAVAMITTGLLGLLAVFLYWILLPALDLVIVINGSLLQFKLDGCYWTVLVTGLVALLTGSAMLIIELRHPGSLAFDLEVDSDIKEKLINKVVERRSVKQQPSLQSLNPHKPSLKPKVSVVDATATAYVEKSQMTSDTKLDSGFGVSTESSTISGLLSHQMDSVTDLEQIATMDGSYFKSTVTNVR</sequence>
<proteinExistence type="inferred from homology"/>
<dbReference type="PhylomeDB" id="E9HA57"/>
<feature type="transmembrane region" description="Helical" evidence="7">
    <location>
        <begin position="225"/>
        <end position="244"/>
    </location>
</feature>
<feature type="transmembrane region" description="Helical" evidence="7">
    <location>
        <begin position="292"/>
        <end position="312"/>
    </location>
</feature>
<protein>
    <submittedName>
        <fullName evidence="8">Uncharacterized protein</fullName>
    </submittedName>
</protein>
<dbReference type="KEGG" id="dpx:DAPPUDRAFT_327238"/>
<feature type="transmembrane region" description="Helical" evidence="7">
    <location>
        <begin position="63"/>
        <end position="85"/>
    </location>
</feature>
<organism evidence="8 9">
    <name type="scientific">Daphnia pulex</name>
    <name type="common">Water flea</name>
    <dbReference type="NCBI Taxonomy" id="6669"/>
    <lineage>
        <taxon>Eukaryota</taxon>
        <taxon>Metazoa</taxon>
        <taxon>Ecdysozoa</taxon>
        <taxon>Arthropoda</taxon>
        <taxon>Crustacea</taxon>
        <taxon>Branchiopoda</taxon>
        <taxon>Diplostraca</taxon>
        <taxon>Cladocera</taxon>
        <taxon>Anomopoda</taxon>
        <taxon>Daphniidae</taxon>
        <taxon>Daphnia</taxon>
    </lineage>
</organism>
<dbReference type="GO" id="GO:0015031">
    <property type="term" value="P:protein transport"/>
    <property type="evidence" value="ECO:0007669"/>
    <property type="project" value="InterPro"/>
</dbReference>
<keyword evidence="6" id="KW-0325">Glycoprotein</keyword>
<name>E9HA57_DAPPU</name>
<evidence type="ECO:0000256" key="2">
    <source>
        <dbReference type="ARBA" id="ARBA00009816"/>
    </source>
</evidence>
<dbReference type="GO" id="GO:0016020">
    <property type="term" value="C:membrane"/>
    <property type="evidence" value="ECO:0000318"/>
    <property type="project" value="GO_Central"/>
</dbReference>
<dbReference type="InParanoid" id="E9HA57"/>
<dbReference type="GO" id="GO:0005789">
    <property type="term" value="C:endoplasmic reticulum membrane"/>
    <property type="evidence" value="ECO:0007669"/>
    <property type="project" value="InterPro"/>
</dbReference>
<dbReference type="AlphaFoldDB" id="E9HA57"/>
<evidence type="ECO:0000313" key="8">
    <source>
        <dbReference type="EMBL" id="EFX71372.1"/>
    </source>
</evidence>
<feature type="transmembrane region" description="Helical" evidence="7">
    <location>
        <begin position="34"/>
        <end position="56"/>
    </location>
</feature>
<comment type="similarity">
    <text evidence="2">Belongs to the DUOXA family.</text>
</comment>
<dbReference type="eggNOG" id="KOG3921">
    <property type="taxonomic scope" value="Eukaryota"/>
</dbReference>
<dbReference type="Pfam" id="PF10204">
    <property type="entry name" value="DuoxA"/>
    <property type="match status" value="2"/>
</dbReference>
<reference evidence="8 9" key="1">
    <citation type="journal article" date="2011" name="Science">
        <title>The ecoresponsive genome of Daphnia pulex.</title>
        <authorList>
            <person name="Colbourne J.K."/>
            <person name="Pfrender M.E."/>
            <person name="Gilbert D."/>
            <person name="Thomas W.K."/>
            <person name="Tucker A."/>
            <person name="Oakley T.H."/>
            <person name="Tokishita S."/>
            <person name="Aerts A."/>
            <person name="Arnold G.J."/>
            <person name="Basu M.K."/>
            <person name="Bauer D.J."/>
            <person name="Caceres C.E."/>
            <person name="Carmel L."/>
            <person name="Casola C."/>
            <person name="Choi J.H."/>
            <person name="Detter J.C."/>
            <person name="Dong Q."/>
            <person name="Dusheyko S."/>
            <person name="Eads B.D."/>
            <person name="Frohlich T."/>
            <person name="Geiler-Samerotte K.A."/>
            <person name="Gerlach D."/>
            <person name="Hatcher P."/>
            <person name="Jogdeo S."/>
            <person name="Krijgsveld J."/>
            <person name="Kriventseva E.V."/>
            <person name="Kultz D."/>
            <person name="Laforsch C."/>
            <person name="Lindquist E."/>
            <person name="Lopez J."/>
            <person name="Manak J.R."/>
            <person name="Muller J."/>
            <person name="Pangilinan J."/>
            <person name="Patwardhan R.P."/>
            <person name="Pitluck S."/>
            <person name="Pritham E.J."/>
            <person name="Rechtsteiner A."/>
            <person name="Rho M."/>
            <person name="Rogozin I.B."/>
            <person name="Sakarya O."/>
            <person name="Salamov A."/>
            <person name="Schaack S."/>
            <person name="Shapiro H."/>
            <person name="Shiga Y."/>
            <person name="Skalitzky C."/>
            <person name="Smith Z."/>
            <person name="Souvorov A."/>
            <person name="Sung W."/>
            <person name="Tang Z."/>
            <person name="Tsuchiya D."/>
            <person name="Tu H."/>
            <person name="Vos H."/>
            <person name="Wang M."/>
            <person name="Wolf Y.I."/>
            <person name="Yamagata H."/>
            <person name="Yamada T."/>
            <person name="Ye Y."/>
            <person name="Shaw J.R."/>
            <person name="Andrews J."/>
            <person name="Crease T.J."/>
            <person name="Tang H."/>
            <person name="Lucas S.M."/>
            <person name="Robertson H.M."/>
            <person name="Bork P."/>
            <person name="Koonin E.V."/>
            <person name="Zdobnov E.M."/>
            <person name="Grigoriev I.V."/>
            <person name="Lynch M."/>
            <person name="Boore J.L."/>
        </authorList>
    </citation>
    <scope>NUCLEOTIDE SEQUENCE [LARGE SCALE GENOMIC DNA]</scope>
</reference>
<keyword evidence="3 7" id="KW-0812">Transmembrane</keyword>
<evidence type="ECO:0000256" key="1">
    <source>
        <dbReference type="ARBA" id="ARBA00004141"/>
    </source>
</evidence>
<evidence type="ECO:0000256" key="5">
    <source>
        <dbReference type="ARBA" id="ARBA00023136"/>
    </source>
</evidence>
<dbReference type="PANTHER" id="PTHR31158">
    <property type="entry name" value="DUAL OXIDASE 2"/>
    <property type="match status" value="1"/>
</dbReference>
<evidence type="ECO:0000256" key="4">
    <source>
        <dbReference type="ARBA" id="ARBA00022989"/>
    </source>
</evidence>
<evidence type="ECO:0000313" key="9">
    <source>
        <dbReference type="Proteomes" id="UP000000305"/>
    </source>
</evidence>
<keyword evidence="4 7" id="KW-1133">Transmembrane helix</keyword>
<dbReference type="Proteomes" id="UP000000305">
    <property type="component" value="Unassembled WGS sequence"/>
</dbReference>
<dbReference type="EMBL" id="GL732610">
    <property type="protein sequence ID" value="EFX71372.1"/>
    <property type="molecule type" value="Genomic_DNA"/>
</dbReference>
<dbReference type="STRING" id="6669.E9HA57"/>
<dbReference type="HOGENOM" id="CLU_635040_0_0_1"/>
<evidence type="ECO:0000256" key="7">
    <source>
        <dbReference type="SAM" id="Phobius"/>
    </source>
</evidence>
<keyword evidence="5 7" id="KW-0472">Membrane</keyword>
<dbReference type="InterPro" id="IPR018469">
    <property type="entry name" value="Dual_oxidase_maturation_fac"/>
</dbReference>
<evidence type="ECO:0000256" key="3">
    <source>
        <dbReference type="ARBA" id="ARBA00022692"/>
    </source>
</evidence>